<comment type="subcellular location">
    <subcellularLocation>
        <location evidence="1 7">Membrane</location>
        <topology evidence="1 7">Multi-pass membrane protein</topology>
    </subcellularLocation>
</comment>
<evidence type="ECO:0000256" key="1">
    <source>
        <dbReference type="ARBA" id="ARBA00004141"/>
    </source>
</evidence>
<evidence type="ECO:0000313" key="9">
    <source>
        <dbReference type="Proteomes" id="UP000318571"/>
    </source>
</evidence>
<dbReference type="PANTHER" id="PTHR19282">
    <property type="entry name" value="TETRASPANIN"/>
    <property type="match status" value="1"/>
</dbReference>
<dbReference type="EMBL" id="VCGU01000458">
    <property type="protein sequence ID" value="TRY63485.1"/>
    <property type="molecule type" value="Genomic_DNA"/>
</dbReference>
<dbReference type="GO" id="GO:0005886">
    <property type="term" value="C:plasma membrane"/>
    <property type="evidence" value="ECO:0007669"/>
    <property type="project" value="TreeGrafter"/>
</dbReference>
<feature type="transmembrane region" description="Helical" evidence="7">
    <location>
        <begin position="56"/>
        <end position="83"/>
    </location>
</feature>
<evidence type="ECO:0000256" key="2">
    <source>
        <dbReference type="ARBA" id="ARBA00006840"/>
    </source>
</evidence>
<dbReference type="PANTHER" id="PTHR19282:SF534">
    <property type="entry name" value="TETRASPANIN FAMILY-RELATED"/>
    <property type="match status" value="1"/>
</dbReference>
<comment type="caution">
    <text evidence="8">The sequence shown here is derived from an EMBL/GenBank/DDBJ whole genome shotgun (WGS) entry which is preliminary data.</text>
</comment>
<comment type="similarity">
    <text evidence="2 7">Belongs to the tetraspanin (TM4SF) family.</text>
</comment>
<dbReference type="PRINTS" id="PR00259">
    <property type="entry name" value="TMFOUR"/>
</dbReference>
<dbReference type="Proteomes" id="UP000318571">
    <property type="component" value="Chromosome 10"/>
</dbReference>
<evidence type="ECO:0000256" key="5">
    <source>
        <dbReference type="ARBA" id="ARBA00023136"/>
    </source>
</evidence>
<feature type="transmembrane region" description="Helical" evidence="7">
    <location>
        <begin position="222"/>
        <end position="244"/>
    </location>
</feature>
<keyword evidence="6" id="KW-1015">Disulfide bond</keyword>
<dbReference type="InterPro" id="IPR000301">
    <property type="entry name" value="Tetraspanin_animals"/>
</dbReference>
<evidence type="ECO:0000256" key="6">
    <source>
        <dbReference type="PIRSR" id="PIRSR002419-1"/>
    </source>
</evidence>
<dbReference type="PIRSF" id="PIRSF002419">
    <property type="entry name" value="Tetraspanin"/>
    <property type="match status" value="1"/>
</dbReference>
<gene>
    <name evidence="8" type="ORF">TCAL_06857</name>
</gene>
<feature type="transmembrane region" description="Helical" evidence="7">
    <location>
        <begin position="90"/>
        <end position="112"/>
    </location>
</feature>
<dbReference type="OrthoDB" id="438211at2759"/>
<evidence type="ECO:0000256" key="3">
    <source>
        <dbReference type="ARBA" id="ARBA00022692"/>
    </source>
</evidence>
<dbReference type="AlphaFoldDB" id="A0A553NDJ5"/>
<accession>A0A553NDJ5</accession>
<keyword evidence="3 7" id="KW-0812">Transmembrane</keyword>
<organism evidence="8 9">
    <name type="scientific">Tigriopus californicus</name>
    <name type="common">Marine copepod</name>
    <dbReference type="NCBI Taxonomy" id="6832"/>
    <lineage>
        <taxon>Eukaryota</taxon>
        <taxon>Metazoa</taxon>
        <taxon>Ecdysozoa</taxon>
        <taxon>Arthropoda</taxon>
        <taxon>Crustacea</taxon>
        <taxon>Multicrustacea</taxon>
        <taxon>Hexanauplia</taxon>
        <taxon>Copepoda</taxon>
        <taxon>Harpacticoida</taxon>
        <taxon>Harpacticidae</taxon>
        <taxon>Tigriopus</taxon>
    </lineage>
</organism>
<keyword evidence="4 7" id="KW-1133">Transmembrane helix</keyword>
<dbReference type="InterPro" id="IPR008952">
    <property type="entry name" value="Tetraspanin_EC2_sf"/>
</dbReference>
<protein>
    <recommendedName>
        <fullName evidence="7">Tetraspanin</fullName>
    </recommendedName>
</protein>
<dbReference type="STRING" id="6832.A0A553NDJ5"/>
<keyword evidence="9" id="KW-1185">Reference proteome</keyword>
<keyword evidence="5 7" id="KW-0472">Membrane</keyword>
<evidence type="ECO:0000313" key="8">
    <source>
        <dbReference type="EMBL" id="TRY63485.1"/>
    </source>
</evidence>
<feature type="transmembrane region" description="Helical" evidence="7">
    <location>
        <begin position="12"/>
        <end position="36"/>
    </location>
</feature>
<dbReference type="InterPro" id="IPR018499">
    <property type="entry name" value="Tetraspanin/Peripherin"/>
</dbReference>
<name>A0A553NDJ5_TIGCA</name>
<proteinExistence type="inferred from homology"/>
<dbReference type="SUPFAM" id="SSF48652">
    <property type="entry name" value="Tetraspanin"/>
    <property type="match status" value="1"/>
</dbReference>
<feature type="disulfide bond" evidence="6">
    <location>
        <begin position="155"/>
        <end position="193"/>
    </location>
</feature>
<evidence type="ECO:0000256" key="4">
    <source>
        <dbReference type="ARBA" id="ARBA00022989"/>
    </source>
</evidence>
<dbReference type="Gene3D" id="1.10.1450.10">
    <property type="entry name" value="Tetraspanin"/>
    <property type="match status" value="1"/>
</dbReference>
<evidence type="ECO:0000256" key="7">
    <source>
        <dbReference type="RuleBase" id="RU361218"/>
    </source>
</evidence>
<feature type="disulfide bond" evidence="6">
    <location>
        <begin position="156"/>
        <end position="182"/>
    </location>
</feature>
<dbReference type="OMA" id="GCAHKLW"/>
<sequence length="248" mass="27344">MDGFLGNMIKYLLFITNLLVFVMAVIVCDFGIYALVDGKAVSDLVESADSSLSVNIYTTAAIVLIVVSALVILVTFLGCCGAIKESRCMLGIYFTLILTMFIVLIVGAVIGYSQSLDELKKPLISSTKKFDEKSDDTKIQTLTKAWNRVQTDFKCCGVDKFTDWDGNAYLDNEGVEVPASCCAREGISDQNDCQRNPSKADYKLEGCYQKLKDSIKSHSNKVMIVAIIIIIVMFLNMIFAFIMCTMAS</sequence>
<reference evidence="8 9" key="1">
    <citation type="journal article" date="2018" name="Nat. Ecol. Evol.">
        <title>Genomic signatures of mitonuclear coevolution across populations of Tigriopus californicus.</title>
        <authorList>
            <person name="Barreto F.S."/>
            <person name="Watson E.T."/>
            <person name="Lima T.G."/>
            <person name="Willett C.S."/>
            <person name="Edmands S."/>
            <person name="Li W."/>
            <person name="Burton R.S."/>
        </authorList>
    </citation>
    <scope>NUCLEOTIDE SEQUENCE [LARGE SCALE GENOMIC DNA]</scope>
    <source>
        <strain evidence="8 9">San Diego</strain>
    </source>
</reference>
<dbReference type="Pfam" id="PF00335">
    <property type="entry name" value="Tetraspanin"/>
    <property type="match status" value="1"/>
</dbReference>